<keyword evidence="4" id="KW-0472">Membrane</keyword>
<name>A0A6A6VKC9_9PLEO</name>
<sequence>MDSPTGPWKRADFADDHRARRKRWVVSALIFCLALFVFLIIYGYTLGGSLPYSRLPRSPLIVTLPGYGTFKGTQVLRHLRREDPLDDPVDAWLGIGYARQPVGEYRFARSDWPAPFNGTRDAIEHGPACIQGGNPSDQTAGVAYSKKLPVLVFLHGGSFVMGSARSFDGASFVARSSQPLMVVTVQYRLSALGSLPSKLFEEEGLLNLGILDQRLALQFVQKHISVFGGDPDRVTLAGQSAGGHSVGIHLFHNYSSDAGTPLFSQAILSSGSSTARAFPEATSDLYKRQFNDFMAYLKCPMTPNAVALSCLRQASVADIRRKQVALYAASTYSITWPFQPVSPGPLLEKRGSQSGAEGTFFRIPILISSTTNEGTFFAPQNLETTNDFTRFLHTVNPGLNKTDLQDLKTLYPDPELPESPYAPDPSAPNHGKQFKRIVAAFGDYAYICPVQDNAARLSSAGAPVYKARFNTPNGGEPWMGIPHAADASYFNGVANVQYPEIAREYSGYWASFVVSGNPNTHAVEGAPVWERGAMPPLPTHNKYGGQEKRARHTDIPLTRIRILLIDKLT</sequence>
<protein>
    <recommendedName>
        <fullName evidence="3">Carboxylic ester hydrolase</fullName>
        <ecNumber evidence="3">3.1.1.-</ecNumber>
    </recommendedName>
</protein>
<evidence type="ECO:0000256" key="2">
    <source>
        <dbReference type="ARBA" id="ARBA00022801"/>
    </source>
</evidence>
<dbReference type="Gene3D" id="3.40.50.1820">
    <property type="entry name" value="alpha/beta hydrolase"/>
    <property type="match status" value="1"/>
</dbReference>
<organism evidence="6 7">
    <name type="scientific">Sporormia fimetaria CBS 119925</name>
    <dbReference type="NCBI Taxonomy" id="1340428"/>
    <lineage>
        <taxon>Eukaryota</taxon>
        <taxon>Fungi</taxon>
        <taxon>Dikarya</taxon>
        <taxon>Ascomycota</taxon>
        <taxon>Pezizomycotina</taxon>
        <taxon>Dothideomycetes</taxon>
        <taxon>Pleosporomycetidae</taxon>
        <taxon>Pleosporales</taxon>
        <taxon>Sporormiaceae</taxon>
        <taxon>Sporormia</taxon>
    </lineage>
</organism>
<dbReference type="Proteomes" id="UP000799440">
    <property type="component" value="Unassembled WGS sequence"/>
</dbReference>
<keyword evidence="7" id="KW-1185">Reference proteome</keyword>
<evidence type="ECO:0000313" key="7">
    <source>
        <dbReference type="Proteomes" id="UP000799440"/>
    </source>
</evidence>
<dbReference type="InterPro" id="IPR019826">
    <property type="entry name" value="Carboxylesterase_B_AS"/>
</dbReference>
<evidence type="ECO:0000256" key="4">
    <source>
        <dbReference type="SAM" id="Phobius"/>
    </source>
</evidence>
<dbReference type="PANTHER" id="PTHR11559">
    <property type="entry name" value="CARBOXYLESTERASE"/>
    <property type="match status" value="1"/>
</dbReference>
<dbReference type="InterPro" id="IPR029058">
    <property type="entry name" value="AB_hydrolase_fold"/>
</dbReference>
<keyword evidence="4" id="KW-0812">Transmembrane</keyword>
<evidence type="ECO:0000259" key="5">
    <source>
        <dbReference type="Pfam" id="PF00135"/>
    </source>
</evidence>
<keyword evidence="4" id="KW-1133">Transmembrane helix</keyword>
<dbReference type="GO" id="GO:0016787">
    <property type="term" value="F:hydrolase activity"/>
    <property type="evidence" value="ECO:0007669"/>
    <property type="project" value="UniProtKB-KW"/>
</dbReference>
<dbReference type="EMBL" id="MU006562">
    <property type="protein sequence ID" value="KAF2751082.1"/>
    <property type="molecule type" value="Genomic_DNA"/>
</dbReference>
<gene>
    <name evidence="6" type="ORF">M011DRAFT_491702</name>
</gene>
<accession>A0A6A6VKC9</accession>
<dbReference type="OrthoDB" id="408631at2759"/>
<dbReference type="AlphaFoldDB" id="A0A6A6VKC9"/>
<dbReference type="InterPro" id="IPR002018">
    <property type="entry name" value="CarbesteraseB"/>
</dbReference>
<keyword evidence="2 3" id="KW-0378">Hydrolase</keyword>
<comment type="similarity">
    <text evidence="1 3">Belongs to the type-B carboxylesterase/lipase family.</text>
</comment>
<proteinExistence type="inferred from homology"/>
<dbReference type="EC" id="3.1.1.-" evidence="3"/>
<evidence type="ECO:0000256" key="3">
    <source>
        <dbReference type="RuleBase" id="RU361235"/>
    </source>
</evidence>
<dbReference type="PROSITE" id="PS00122">
    <property type="entry name" value="CARBOXYLESTERASE_B_1"/>
    <property type="match status" value="1"/>
</dbReference>
<evidence type="ECO:0000313" key="6">
    <source>
        <dbReference type="EMBL" id="KAF2751082.1"/>
    </source>
</evidence>
<dbReference type="Pfam" id="PF00135">
    <property type="entry name" value="COesterase"/>
    <property type="match status" value="1"/>
</dbReference>
<dbReference type="SUPFAM" id="SSF53474">
    <property type="entry name" value="alpha/beta-Hydrolases"/>
    <property type="match status" value="1"/>
</dbReference>
<feature type="transmembrane region" description="Helical" evidence="4">
    <location>
        <begin position="24"/>
        <end position="44"/>
    </location>
</feature>
<feature type="domain" description="Carboxylesterase type B" evidence="5">
    <location>
        <begin position="64"/>
        <end position="531"/>
    </location>
</feature>
<dbReference type="InterPro" id="IPR050309">
    <property type="entry name" value="Type-B_Carboxylest/Lipase"/>
</dbReference>
<reference evidence="6" key="1">
    <citation type="journal article" date="2020" name="Stud. Mycol.">
        <title>101 Dothideomycetes genomes: a test case for predicting lifestyles and emergence of pathogens.</title>
        <authorList>
            <person name="Haridas S."/>
            <person name="Albert R."/>
            <person name="Binder M."/>
            <person name="Bloem J."/>
            <person name="Labutti K."/>
            <person name="Salamov A."/>
            <person name="Andreopoulos B."/>
            <person name="Baker S."/>
            <person name="Barry K."/>
            <person name="Bills G."/>
            <person name="Bluhm B."/>
            <person name="Cannon C."/>
            <person name="Castanera R."/>
            <person name="Culley D."/>
            <person name="Daum C."/>
            <person name="Ezra D."/>
            <person name="Gonzalez J."/>
            <person name="Henrissat B."/>
            <person name="Kuo A."/>
            <person name="Liang C."/>
            <person name="Lipzen A."/>
            <person name="Lutzoni F."/>
            <person name="Magnuson J."/>
            <person name="Mondo S."/>
            <person name="Nolan M."/>
            <person name="Ohm R."/>
            <person name="Pangilinan J."/>
            <person name="Park H.-J."/>
            <person name="Ramirez L."/>
            <person name="Alfaro M."/>
            <person name="Sun H."/>
            <person name="Tritt A."/>
            <person name="Yoshinaga Y."/>
            <person name="Zwiers L.-H."/>
            <person name="Turgeon B."/>
            <person name="Goodwin S."/>
            <person name="Spatafora J."/>
            <person name="Crous P."/>
            <person name="Grigoriev I."/>
        </authorList>
    </citation>
    <scope>NUCLEOTIDE SEQUENCE</scope>
    <source>
        <strain evidence="6">CBS 119925</strain>
    </source>
</reference>
<evidence type="ECO:0000256" key="1">
    <source>
        <dbReference type="ARBA" id="ARBA00005964"/>
    </source>
</evidence>